<dbReference type="GO" id="GO:0045892">
    <property type="term" value="P:negative regulation of DNA-templated transcription"/>
    <property type="evidence" value="ECO:0007669"/>
    <property type="project" value="UniProtKB-UniRule"/>
</dbReference>
<dbReference type="HAMAP" id="MF_00440">
    <property type="entry name" value="NrdR"/>
    <property type="match status" value="1"/>
</dbReference>
<keyword evidence="7" id="KW-0863">Zinc-finger</keyword>
<evidence type="ECO:0000259" key="8">
    <source>
        <dbReference type="PROSITE" id="PS51161"/>
    </source>
</evidence>
<dbReference type="EMBL" id="MFFV01000048">
    <property type="protein sequence ID" value="OGF18749.1"/>
    <property type="molecule type" value="Genomic_DNA"/>
</dbReference>
<dbReference type="Proteomes" id="UP000177878">
    <property type="component" value="Unassembled WGS sequence"/>
</dbReference>
<dbReference type="GO" id="GO:0005524">
    <property type="term" value="F:ATP binding"/>
    <property type="evidence" value="ECO:0007669"/>
    <property type="project" value="UniProtKB-UniRule"/>
</dbReference>
<evidence type="ECO:0000256" key="7">
    <source>
        <dbReference type="HAMAP-Rule" id="MF_00440"/>
    </source>
</evidence>
<gene>
    <name evidence="7" type="primary">nrdR</name>
    <name evidence="9" type="ORF">A3I35_00585</name>
</gene>
<sequence>MRCPACNVSDTKVLDSRVASDGFSIRRRRECLKCGFRFSTYEEVEILDLTIVKRDGRKESYSREKLTNGLKKSLEKRPITEENFKKLVSRIERDLQLLRKSEITSQQIGQIVMKELRKTDQVAYIRYASVYESFKDAQTFHRELNKLLKENKSKRAVKIKKK</sequence>
<evidence type="ECO:0000313" key="9">
    <source>
        <dbReference type="EMBL" id="OGF18749.1"/>
    </source>
</evidence>
<dbReference type="AlphaFoldDB" id="A0A1F5RWC4"/>
<dbReference type="PROSITE" id="PS51161">
    <property type="entry name" value="ATP_CONE"/>
    <property type="match status" value="1"/>
</dbReference>
<evidence type="ECO:0000313" key="10">
    <source>
        <dbReference type="Proteomes" id="UP000177878"/>
    </source>
</evidence>
<comment type="similarity">
    <text evidence="7">Belongs to the NrdR family.</text>
</comment>
<organism evidence="9 10">
    <name type="scientific">Candidatus Falkowbacteria bacterium RIFCSPLOWO2_02_FULL_45_15</name>
    <dbReference type="NCBI Taxonomy" id="1797988"/>
    <lineage>
        <taxon>Bacteria</taxon>
        <taxon>Candidatus Falkowiibacteriota</taxon>
    </lineage>
</organism>
<keyword evidence="1 7" id="KW-0678">Repressor</keyword>
<evidence type="ECO:0000256" key="6">
    <source>
        <dbReference type="ARBA" id="ARBA00023163"/>
    </source>
</evidence>
<name>A0A1F5RWC4_9BACT</name>
<keyword evidence="2 7" id="KW-0547">Nucleotide-binding</keyword>
<feature type="domain" description="ATP-cone" evidence="8">
    <location>
        <begin position="49"/>
        <end position="139"/>
    </location>
</feature>
<dbReference type="NCBIfam" id="TIGR00244">
    <property type="entry name" value="transcriptional regulator NrdR"/>
    <property type="match status" value="1"/>
</dbReference>
<comment type="function">
    <text evidence="7">Negatively regulates transcription of bacterial ribonucleotide reductase nrd genes and operons by binding to NrdR-boxes.</text>
</comment>
<dbReference type="InterPro" id="IPR055173">
    <property type="entry name" value="NrdR-like_N"/>
</dbReference>
<keyword evidence="4 7" id="KW-0805">Transcription regulation</keyword>
<reference evidence="9 10" key="1">
    <citation type="journal article" date="2016" name="Nat. Commun.">
        <title>Thousands of microbial genomes shed light on interconnected biogeochemical processes in an aquifer system.</title>
        <authorList>
            <person name="Anantharaman K."/>
            <person name="Brown C.T."/>
            <person name="Hug L.A."/>
            <person name="Sharon I."/>
            <person name="Castelle C.J."/>
            <person name="Probst A.J."/>
            <person name="Thomas B.C."/>
            <person name="Singh A."/>
            <person name="Wilkins M.J."/>
            <person name="Karaoz U."/>
            <person name="Brodie E.L."/>
            <person name="Williams K.H."/>
            <person name="Hubbard S.S."/>
            <person name="Banfield J.F."/>
        </authorList>
    </citation>
    <scope>NUCLEOTIDE SEQUENCE [LARGE SCALE GENOMIC DNA]</scope>
</reference>
<dbReference type="GO" id="GO:0003677">
    <property type="term" value="F:DNA binding"/>
    <property type="evidence" value="ECO:0007669"/>
    <property type="project" value="UniProtKB-KW"/>
</dbReference>
<dbReference type="STRING" id="1797988.A3I35_00585"/>
<keyword evidence="7" id="KW-0479">Metal-binding</keyword>
<evidence type="ECO:0000256" key="5">
    <source>
        <dbReference type="ARBA" id="ARBA00023125"/>
    </source>
</evidence>
<keyword evidence="5 7" id="KW-0238">DNA-binding</keyword>
<keyword evidence="6 7" id="KW-0804">Transcription</keyword>
<feature type="zinc finger region" evidence="7">
    <location>
        <begin position="3"/>
        <end position="34"/>
    </location>
</feature>
<dbReference type="InterPro" id="IPR005144">
    <property type="entry name" value="ATP-cone_dom"/>
</dbReference>
<dbReference type="GO" id="GO:0008270">
    <property type="term" value="F:zinc ion binding"/>
    <property type="evidence" value="ECO:0007669"/>
    <property type="project" value="UniProtKB-UniRule"/>
</dbReference>
<comment type="cofactor">
    <cofactor evidence="7">
        <name>Zn(2+)</name>
        <dbReference type="ChEBI" id="CHEBI:29105"/>
    </cofactor>
    <text evidence="7">Binds 1 zinc ion.</text>
</comment>
<dbReference type="PANTHER" id="PTHR30455:SF2">
    <property type="entry name" value="TRANSCRIPTIONAL REPRESSOR NRDR"/>
    <property type="match status" value="1"/>
</dbReference>
<proteinExistence type="inferred from homology"/>
<accession>A0A1F5RWC4</accession>
<dbReference type="PANTHER" id="PTHR30455">
    <property type="entry name" value="TRANSCRIPTIONAL REPRESSOR NRDR"/>
    <property type="match status" value="1"/>
</dbReference>
<keyword evidence="7" id="KW-0862">Zinc</keyword>
<keyword evidence="3 7" id="KW-0067">ATP-binding</keyword>
<evidence type="ECO:0000256" key="2">
    <source>
        <dbReference type="ARBA" id="ARBA00022741"/>
    </source>
</evidence>
<evidence type="ECO:0000256" key="4">
    <source>
        <dbReference type="ARBA" id="ARBA00023015"/>
    </source>
</evidence>
<protein>
    <recommendedName>
        <fullName evidence="7">Transcriptional repressor NrdR</fullName>
    </recommendedName>
</protein>
<evidence type="ECO:0000256" key="1">
    <source>
        <dbReference type="ARBA" id="ARBA00022491"/>
    </source>
</evidence>
<dbReference type="Pfam" id="PF22811">
    <property type="entry name" value="Zn_ribbon_NrdR"/>
    <property type="match status" value="1"/>
</dbReference>
<dbReference type="InterPro" id="IPR003796">
    <property type="entry name" value="RNR_NrdR-like"/>
</dbReference>
<dbReference type="Pfam" id="PF03477">
    <property type="entry name" value="ATP-cone"/>
    <property type="match status" value="1"/>
</dbReference>
<comment type="caution">
    <text evidence="9">The sequence shown here is derived from an EMBL/GenBank/DDBJ whole genome shotgun (WGS) entry which is preliminary data.</text>
</comment>
<evidence type="ECO:0000256" key="3">
    <source>
        <dbReference type="ARBA" id="ARBA00022840"/>
    </source>
</evidence>